<dbReference type="Proteomes" id="UP001215280">
    <property type="component" value="Unassembled WGS sequence"/>
</dbReference>
<evidence type="ECO:0000256" key="2">
    <source>
        <dbReference type="SAM" id="Phobius"/>
    </source>
</evidence>
<proteinExistence type="predicted"/>
<accession>A0AAD7JSX7</accession>
<feature type="compositionally biased region" description="Basic and acidic residues" evidence="1">
    <location>
        <begin position="319"/>
        <end position="328"/>
    </location>
</feature>
<feature type="region of interest" description="Disordered" evidence="1">
    <location>
        <begin position="306"/>
        <end position="328"/>
    </location>
</feature>
<protein>
    <submittedName>
        <fullName evidence="3">Uncharacterized protein</fullName>
    </submittedName>
</protein>
<dbReference type="EMBL" id="JARJLG010000022">
    <property type="protein sequence ID" value="KAJ7770995.1"/>
    <property type="molecule type" value="Genomic_DNA"/>
</dbReference>
<evidence type="ECO:0000256" key="1">
    <source>
        <dbReference type="SAM" id="MobiDB-lite"/>
    </source>
</evidence>
<organism evidence="3 4">
    <name type="scientific">Mycena maculata</name>
    <dbReference type="NCBI Taxonomy" id="230809"/>
    <lineage>
        <taxon>Eukaryota</taxon>
        <taxon>Fungi</taxon>
        <taxon>Dikarya</taxon>
        <taxon>Basidiomycota</taxon>
        <taxon>Agaricomycotina</taxon>
        <taxon>Agaricomycetes</taxon>
        <taxon>Agaricomycetidae</taxon>
        <taxon>Agaricales</taxon>
        <taxon>Marasmiineae</taxon>
        <taxon>Mycenaceae</taxon>
        <taxon>Mycena</taxon>
    </lineage>
</organism>
<feature type="transmembrane region" description="Helical" evidence="2">
    <location>
        <begin position="235"/>
        <end position="256"/>
    </location>
</feature>
<reference evidence="3" key="1">
    <citation type="submission" date="2023-03" db="EMBL/GenBank/DDBJ databases">
        <title>Massive genome expansion in bonnet fungi (Mycena s.s.) driven by repeated elements and novel gene families across ecological guilds.</title>
        <authorList>
            <consortium name="Lawrence Berkeley National Laboratory"/>
            <person name="Harder C.B."/>
            <person name="Miyauchi S."/>
            <person name="Viragh M."/>
            <person name="Kuo A."/>
            <person name="Thoen E."/>
            <person name="Andreopoulos B."/>
            <person name="Lu D."/>
            <person name="Skrede I."/>
            <person name="Drula E."/>
            <person name="Henrissat B."/>
            <person name="Morin E."/>
            <person name="Kohler A."/>
            <person name="Barry K."/>
            <person name="LaButti K."/>
            <person name="Morin E."/>
            <person name="Salamov A."/>
            <person name="Lipzen A."/>
            <person name="Mereny Z."/>
            <person name="Hegedus B."/>
            <person name="Baldrian P."/>
            <person name="Stursova M."/>
            <person name="Weitz H."/>
            <person name="Taylor A."/>
            <person name="Grigoriev I.V."/>
            <person name="Nagy L.G."/>
            <person name="Martin F."/>
            <person name="Kauserud H."/>
        </authorList>
    </citation>
    <scope>NUCLEOTIDE SEQUENCE</scope>
    <source>
        <strain evidence="3">CBHHK188m</strain>
    </source>
</reference>
<gene>
    <name evidence="3" type="ORF">DFH07DRAFT_804443</name>
</gene>
<feature type="compositionally biased region" description="Low complexity" evidence="1">
    <location>
        <begin position="308"/>
        <end position="318"/>
    </location>
</feature>
<feature type="transmembrane region" description="Helical" evidence="2">
    <location>
        <begin position="268"/>
        <end position="292"/>
    </location>
</feature>
<dbReference type="AlphaFoldDB" id="A0AAD7JSX7"/>
<sequence length="371" mass="40256">MGVVPAVHPHSLSSSMRMSAVNPSNFLPQLVTWSTFNIFAACGLVALVVVTLHVQGLQANPTLLNLEVIFILSCSTTSALIWTGHARDPDPPFGLCLMNASATMSNTPLMAGAALAVVTKVWGSATLTWHPRCAVAMQWIIWTPFLLVLPFIFAIPLFLAGIVVGLEDQSKVFRGSPFYCVLNVDSLQTISPVLGALFTSVSLVLVSWISVRLLLIRRRVRATRLTNDPNISYAFAFRVILFSVFVGAAFISGIVALTSSFDALVPDIIVASCGVGAFFIFASANPIIRFVFLCKRDSIRSFNTPGASATLSGTGSRSGRSERETHEPPQEYVLSVLKAQGDKKTSETRVHITQLVEIREDKVRWDSETAV</sequence>
<name>A0AAD7JSX7_9AGAR</name>
<feature type="transmembrane region" description="Helical" evidence="2">
    <location>
        <begin position="141"/>
        <end position="166"/>
    </location>
</feature>
<comment type="caution">
    <text evidence="3">The sequence shown here is derived from an EMBL/GenBank/DDBJ whole genome shotgun (WGS) entry which is preliminary data.</text>
</comment>
<feature type="transmembrane region" description="Helical" evidence="2">
    <location>
        <begin position="64"/>
        <end position="83"/>
    </location>
</feature>
<evidence type="ECO:0000313" key="4">
    <source>
        <dbReference type="Proteomes" id="UP001215280"/>
    </source>
</evidence>
<evidence type="ECO:0000313" key="3">
    <source>
        <dbReference type="EMBL" id="KAJ7770995.1"/>
    </source>
</evidence>
<feature type="transmembrane region" description="Helical" evidence="2">
    <location>
        <begin position="109"/>
        <end position="129"/>
    </location>
</feature>
<keyword evidence="2" id="KW-0472">Membrane</keyword>
<keyword evidence="4" id="KW-1185">Reference proteome</keyword>
<feature type="transmembrane region" description="Helical" evidence="2">
    <location>
        <begin position="30"/>
        <end position="52"/>
    </location>
</feature>
<keyword evidence="2" id="KW-0812">Transmembrane</keyword>
<feature type="transmembrane region" description="Helical" evidence="2">
    <location>
        <begin position="193"/>
        <end position="215"/>
    </location>
</feature>
<keyword evidence="2" id="KW-1133">Transmembrane helix</keyword>